<evidence type="ECO:0000256" key="1">
    <source>
        <dbReference type="SAM" id="Phobius"/>
    </source>
</evidence>
<dbReference type="KEGG" id="ria:C7V51_15360"/>
<protein>
    <submittedName>
        <fullName evidence="2">Uncharacterized protein</fullName>
    </submittedName>
</protein>
<evidence type="ECO:0000313" key="2">
    <source>
        <dbReference type="EMBL" id="AZZ57093.1"/>
    </source>
</evidence>
<feature type="transmembrane region" description="Helical" evidence="1">
    <location>
        <begin position="437"/>
        <end position="462"/>
    </location>
</feature>
<keyword evidence="1" id="KW-1133">Transmembrane helix</keyword>
<organism evidence="2 3">
    <name type="scientific">Rathayibacter iranicus</name>
    <dbReference type="NCBI Taxonomy" id="59737"/>
    <lineage>
        <taxon>Bacteria</taxon>
        <taxon>Bacillati</taxon>
        <taxon>Actinomycetota</taxon>
        <taxon>Actinomycetes</taxon>
        <taxon>Micrococcales</taxon>
        <taxon>Microbacteriaceae</taxon>
        <taxon>Rathayibacter</taxon>
    </lineage>
</organism>
<sequence>MDFFSWLLWPVFTLAVFFLTLTLVIGAVSVWPSRWSEKLYAAGEIEIARRYQQVRTVSQADHLAAQRLLGPKPKPEESESDRVILDAVAIMTDAADRSVLAKRLERRRDRLATTALRRQVSLVANVSSLTVASHLWSFLRGVNAFHFALNGLAWFLPRTIPYLVKIHGKHLVGATIGGIFLGILVAGFSLVGSDKAAATDWEAIVSNAVLLVTLAVMATATFELFALFLVTSFGEVRQWTAKGIGVGIFMLTFAGTMCYLNFSGKLSHWQQSATLAMLNIDLGKQATTFVGSLMTLVLLGYVIRNLWTWIRARTVVLSDRILTVACLLLLVLISACYVLFTLDTVFGMHVPYLNPLLLYGMSAVGLVGMASGFVSAIEWIQKYRAIASAGWVVKRKGFRWWGLITWIASILLLQASWPLVGPLGAFADNVVMDQIISALYDLLVFAAVLAAWPGVIVTVLYIRRVNVTYRELRHREAPEHPLLTDS</sequence>
<feature type="transmembrane region" description="Helical" evidence="1">
    <location>
        <begin position="282"/>
        <end position="301"/>
    </location>
</feature>
<feature type="transmembrane region" description="Helical" evidence="1">
    <location>
        <begin position="171"/>
        <end position="192"/>
    </location>
</feature>
<accession>A0AAD1AF45</accession>
<dbReference type="AlphaFoldDB" id="A0AAD1AF45"/>
<reference evidence="2 3" key="1">
    <citation type="submission" date="2018-03" db="EMBL/GenBank/DDBJ databases">
        <title>Bacteriophage NCPPB3778 and a type I-E CRISPR drive the evolution of the US Biological Select Agent, Rathayibacter toxicus.</title>
        <authorList>
            <person name="Davis E.W.II."/>
            <person name="Tabima J.F."/>
            <person name="Weisberg A.J."/>
            <person name="Dantas Lopes L."/>
            <person name="Wiseman M.S."/>
            <person name="Wiseman M.S."/>
            <person name="Pupko T."/>
            <person name="Belcher M.S."/>
            <person name="Sechler A.J."/>
            <person name="Tancos M.A."/>
            <person name="Schroeder B.K."/>
            <person name="Murray T.D."/>
            <person name="Luster D.G."/>
            <person name="Schneider W.L."/>
            <person name="Rogers E."/>
            <person name="Andreote F.D."/>
            <person name="Grunwald N.J."/>
            <person name="Putnam M.L."/>
            <person name="Chang J.H."/>
        </authorList>
    </citation>
    <scope>NUCLEOTIDE SEQUENCE [LARGE SCALE GENOMIC DNA]</scope>
    <source>
        <strain evidence="2 3">NCCPB 2253</strain>
    </source>
</reference>
<evidence type="ECO:0000313" key="3">
    <source>
        <dbReference type="Proteomes" id="UP000283946"/>
    </source>
</evidence>
<feature type="transmembrane region" description="Helical" evidence="1">
    <location>
        <begin position="356"/>
        <end position="377"/>
    </location>
</feature>
<feature type="transmembrane region" description="Helical" evidence="1">
    <location>
        <begin position="6"/>
        <end position="31"/>
    </location>
</feature>
<proteinExistence type="predicted"/>
<dbReference type="RefSeq" id="WP_104354410.1">
    <property type="nucleotide sequence ID" value="NZ_CP028130.1"/>
</dbReference>
<keyword evidence="1" id="KW-0472">Membrane</keyword>
<feature type="transmembrane region" description="Helical" evidence="1">
    <location>
        <begin position="321"/>
        <end position="340"/>
    </location>
</feature>
<feature type="transmembrane region" description="Helical" evidence="1">
    <location>
        <begin position="243"/>
        <end position="262"/>
    </location>
</feature>
<feature type="transmembrane region" description="Helical" evidence="1">
    <location>
        <begin position="398"/>
        <end position="417"/>
    </location>
</feature>
<feature type="transmembrane region" description="Helical" evidence="1">
    <location>
        <begin position="204"/>
        <end position="231"/>
    </location>
</feature>
<dbReference type="Proteomes" id="UP000283946">
    <property type="component" value="Chromosome"/>
</dbReference>
<gene>
    <name evidence="2" type="ORF">C7V51_15360</name>
</gene>
<keyword evidence="1" id="KW-0812">Transmembrane</keyword>
<name>A0AAD1AF45_9MICO</name>
<dbReference type="EMBL" id="CP028130">
    <property type="protein sequence ID" value="AZZ57093.1"/>
    <property type="molecule type" value="Genomic_DNA"/>
</dbReference>